<sequence length="311" mass="36693">MQFEPIYDNGKLLLPKIELNMTSNQSIGIITDLKRKQLLMNQLKDRSQYYLFRAQQSEYMRLTVEELIAFLIKVTERNERVALLIDYFALKEERKVKIKDLSSSKRTYVTLLRVFFAHQPILVLEEPYFYLEEEERCHFKRILDDLSKEKQILILTSNLEDAMISCDAIYRLNEIGFHPLDIRDSEEDKLEVQEQDRANITLQKIYTKRNDKVILFDPPEVDYIESMDGSILVHVGGENYVCALTLTELEQKLLNFGFFRCHRSYIVNLQKVREIITWTKNSYSLRLNTGKDAVVPLSRSKLHELKTLLNI</sequence>
<comment type="caution">
    <text evidence="2">The sequence shown here is derived from an EMBL/GenBank/DDBJ whole genome shotgun (WGS) entry which is preliminary data.</text>
</comment>
<organism evidence="2 3">
    <name type="scientific">Paenibacillus residui</name>
    <dbReference type="NCBI Taxonomy" id="629724"/>
    <lineage>
        <taxon>Bacteria</taxon>
        <taxon>Bacillati</taxon>
        <taxon>Bacillota</taxon>
        <taxon>Bacilli</taxon>
        <taxon>Bacillales</taxon>
        <taxon>Paenibacillaceae</taxon>
        <taxon>Paenibacillus</taxon>
    </lineage>
</organism>
<keyword evidence="3" id="KW-1185">Reference proteome</keyword>
<dbReference type="InterPro" id="IPR007492">
    <property type="entry name" value="LytTR_DNA-bd_dom"/>
</dbReference>
<proteinExistence type="predicted"/>
<evidence type="ECO:0000313" key="3">
    <source>
        <dbReference type="Proteomes" id="UP001597120"/>
    </source>
</evidence>
<dbReference type="Proteomes" id="UP001597120">
    <property type="component" value="Unassembled WGS sequence"/>
</dbReference>
<dbReference type="RefSeq" id="WP_379289789.1">
    <property type="nucleotide sequence ID" value="NZ_JBHTIU010000068.1"/>
</dbReference>
<dbReference type="PANTHER" id="PTHR37299">
    <property type="entry name" value="TRANSCRIPTIONAL REGULATOR-RELATED"/>
    <property type="match status" value="1"/>
</dbReference>
<protein>
    <submittedName>
        <fullName evidence="2">LytTR family transcriptional regulator DNA-binding domain-containing protein</fullName>
    </submittedName>
</protein>
<dbReference type="InterPro" id="IPR027417">
    <property type="entry name" value="P-loop_NTPase"/>
</dbReference>
<evidence type="ECO:0000313" key="2">
    <source>
        <dbReference type="EMBL" id="MFD0870966.1"/>
    </source>
</evidence>
<dbReference type="GO" id="GO:0003677">
    <property type="term" value="F:DNA binding"/>
    <property type="evidence" value="ECO:0007669"/>
    <property type="project" value="UniProtKB-KW"/>
</dbReference>
<accession>A0ABW3DEH4</accession>
<dbReference type="SUPFAM" id="SSF52540">
    <property type="entry name" value="P-loop containing nucleoside triphosphate hydrolases"/>
    <property type="match status" value="1"/>
</dbReference>
<keyword evidence="2" id="KW-0238">DNA-binding</keyword>
<reference evidence="3" key="1">
    <citation type="journal article" date="2019" name="Int. J. Syst. Evol. Microbiol.">
        <title>The Global Catalogue of Microorganisms (GCM) 10K type strain sequencing project: providing services to taxonomists for standard genome sequencing and annotation.</title>
        <authorList>
            <consortium name="The Broad Institute Genomics Platform"/>
            <consortium name="The Broad Institute Genome Sequencing Center for Infectious Disease"/>
            <person name="Wu L."/>
            <person name="Ma J."/>
        </authorList>
    </citation>
    <scope>NUCLEOTIDE SEQUENCE [LARGE SCALE GENOMIC DNA]</scope>
    <source>
        <strain evidence="3">CCUG 57263</strain>
    </source>
</reference>
<dbReference type="Pfam" id="PF04397">
    <property type="entry name" value="LytTR"/>
    <property type="match status" value="1"/>
</dbReference>
<dbReference type="PIRSF" id="PIRSF036612">
    <property type="entry name" value="ABC_ATP_LytTR"/>
    <property type="match status" value="1"/>
</dbReference>
<dbReference type="Gene3D" id="3.40.50.300">
    <property type="entry name" value="P-loop containing nucleotide triphosphate hydrolases"/>
    <property type="match status" value="1"/>
</dbReference>
<evidence type="ECO:0000259" key="1">
    <source>
        <dbReference type="PROSITE" id="PS50930"/>
    </source>
</evidence>
<dbReference type="SMART" id="SM00850">
    <property type="entry name" value="LytTR"/>
    <property type="match status" value="1"/>
</dbReference>
<dbReference type="Gene3D" id="2.40.50.1020">
    <property type="entry name" value="LytTr DNA-binding domain"/>
    <property type="match status" value="1"/>
</dbReference>
<feature type="domain" description="HTH LytTR-type" evidence="1">
    <location>
        <begin position="205"/>
        <end position="311"/>
    </location>
</feature>
<dbReference type="InterPro" id="IPR012046">
    <property type="entry name" value="LytTR_ABC"/>
</dbReference>
<dbReference type="PROSITE" id="PS50930">
    <property type="entry name" value="HTH_LYTTR"/>
    <property type="match status" value="1"/>
</dbReference>
<gene>
    <name evidence="2" type="ORF">ACFQ03_17640</name>
</gene>
<dbReference type="EMBL" id="JBHTIU010000068">
    <property type="protein sequence ID" value="MFD0870966.1"/>
    <property type="molecule type" value="Genomic_DNA"/>
</dbReference>
<dbReference type="PANTHER" id="PTHR37299:SF1">
    <property type="entry name" value="STAGE 0 SPORULATION PROTEIN A HOMOLOG"/>
    <property type="match status" value="1"/>
</dbReference>
<name>A0ABW3DEH4_9BACL</name>
<dbReference type="InterPro" id="IPR046947">
    <property type="entry name" value="LytR-like"/>
</dbReference>